<dbReference type="Proteomes" id="UP000031408">
    <property type="component" value="Unassembled WGS sequence"/>
</dbReference>
<organism evidence="1 2">
    <name type="scientific">Flavihumibacter solisilvae</name>
    <dbReference type="NCBI Taxonomy" id="1349421"/>
    <lineage>
        <taxon>Bacteria</taxon>
        <taxon>Pseudomonadati</taxon>
        <taxon>Bacteroidota</taxon>
        <taxon>Chitinophagia</taxon>
        <taxon>Chitinophagales</taxon>
        <taxon>Chitinophagaceae</taxon>
        <taxon>Flavihumibacter</taxon>
    </lineage>
</organism>
<gene>
    <name evidence="1" type="ORF">OI18_05385</name>
</gene>
<sequence>MPNKQIDALFQLIKTLEKSEKRNFKLYVTRNTGADNLKVTELFDALDKMTEYDEALLLKKNPGIKKAQLSNLKAHLYRLILSSLRLIRDEHNIDIQLHEQMGYARILYNKGLYLQSLKILDKLKDQARQHNQVTFIMQAVFFEKKIEALHITRSSENRAASLVTESEQVTGRLERINDSSSLSLLLYDWYIRHGHARNKQDEAELDRFFEQHMPAEPAQGRGFYETLYISQSYSWYAFIRQDFLMYYRYSQKWVDTFHKYPEMIKVETLQYIKGLHNLLSAHFDLRNETGFSRALQLFEEFERTDVVQTNDNNRIQAFVYLQLARINQHFLTGTFTEGLQLVPYLEEKLEEYRLQLDRHRVLVFYYKVACLYFGSGDNEKAIDYLQKIINWKVDLRTDLQCYARLLHLIAHYELGNYELLEYLIKSVYRFMANMGSLSVVEEEMFRFLRKALSLSPSSIKDEFRKLLEKIKPFENDSRETRTFSYLDVISWLESKIENIPVQEVIRRKAGVNRRRKGELDQS</sequence>
<dbReference type="OrthoDB" id="714416at2"/>
<reference evidence="1 2" key="1">
    <citation type="submission" date="2014-11" db="EMBL/GenBank/DDBJ databases">
        <title>Genome sequence of Flavihumibacter solisilvae 3-3.</title>
        <authorList>
            <person name="Zhou G."/>
            <person name="Li M."/>
            <person name="Wang G."/>
        </authorList>
    </citation>
    <scope>NUCLEOTIDE SEQUENCE [LARGE SCALE GENOMIC DNA]</scope>
    <source>
        <strain evidence="1 2">3-3</strain>
    </source>
</reference>
<evidence type="ECO:0000313" key="2">
    <source>
        <dbReference type="Proteomes" id="UP000031408"/>
    </source>
</evidence>
<proteinExistence type="predicted"/>
<dbReference type="STRING" id="1349421.OI18_05385"/>
<dbReference type="InterPro" id="IPR011990">
    <property type="entry name" value="TPR-like_helical_dom_sf"/>
</dbReference>
<comment type="caution">
    <text evidence="1">The sequence shown here is derived from an EMBL/GenBank/DDBJ whole genome shotgun (WGS) entry which is preliminary data.</text>
</comment>
<keyword evidence="2" id="KW-1185">Reference proteome</keyword>
<evidence type="ECO:0008006" key="3">
    <source>
        <dbReference type="Google" id="ProtNLM"/>
    </source>
</evidence>
<protein>
    <recommendedName>
        <fullName evidence="3">MalT-like TPR region domain-containing protein</fullName>
    </recommendedName>
</protein>
<dbReference type="RefSeq" id="WP_039137829.1">
    <property type="nucleotide sequence ID" value="NZ_JSVC01000005.1"/>
</dbReference>
<dbReference type="SUPFAM" id="SSF48452">
    <property type="entry name" value="TPR-like"/>
    <property type="match status" value="1"/>
</dbReference>
<name>A0A0C1LJX0_9BACT</name>
<dbReference type="Gene3D" id="1.25.40.10">
    <property type="entry name" value="Tetratricopeptide repeat domain"/>
    <property type="match status" value="1"/>
</dbReference>
<evidence type="ECO:0000313" key="1">
    <source>
        <dbReference type="EMBL" id="KIC95673.1"/>
    </source>
</evidence>
<dbReference type="AlphaFoldDB" id="A0A0C1LJX0"/>
<dbReference type="EMBL" id="JSVC01000005">
    <property type="protein sequence ID" value="KIC95673.1"/>
    <property type="molecule type" value="Genomic_DNA"/>
</dbReference>
<accession>A0A0C1LJX0</accession>